<evidence type="ECO:0000256" key="2">
    <source>
        <dbReference type="ARBA" id="ARBA00022898"/>
    </source>
</evidence>
<keyword evidence="5" id="KW-1185">Reference proteome</keyword>
<accession>A0ABP7HNU9</accession>
<evidence type="ECO:0000256" key="1">
    <source>
        <dbReference type="ARBA" id="ARBA00008954"/>
    </source>
</evidence>
<gene>
    <name evidence="4" type="ORF">GCM10022403_038630</name>
</gene>
<dbReference type="Gene3D" id="3.90.1150.10">
    <property type="entry name" value="Aspartate Aminotransferase, domain 1"/>
    <property type="match status" value="1"/>
</dbReference>
<dbReference type="InterPro" id="IPR049704">
    <property type="entry name" value="Aminotrans_3_PPA_site"/>
</dbReference>
<keyword evidence="2 3" id="KW-0663">Pyridoxal phosphate</keyword>
<comment type="caution">
    <text evidence="4">The sequence shown here is derived from an EMBL/GenBank/DDBJ whole genome shotgun (WGS) entry which is preliminary data.</text>
</comment>
<dbReference type="PANTHER" id="PTHR43094:SF1">
    <property type="entry name" value="AMINOTRANSFERASE CLASS-III"/>
    <property type="match status" value="1"/>
</dbReference>
<dbReference type="Proteomes" id="UP001501009">
    <property type="component" value="Unassembled WGS sequence"/>
</dbReference>
<keyword evidence="4" id="KW-0808">Transferase</keyword>
<comment type="similarity">
    <text evidence="1 3">Belongs to the class-III pyridoxal-phosphate-dependent aminotransferase family.</text>
</comment>
<dbReference type="InterPro" id="IPR005814">
    <property type="entry name" value="Aminotrans_3"/>
</dbReference>
<dbReference type="InterPro" id="IPR015424">
    <property type="entry name" value="PyrdxlP-dep_Trfase"/>
</dbReference>
<evidence type="ECO:0000313" key="5">
    <source>
        <dbReference type="Proteomes" id="UP001501009"/>
    </source>
</evidence>
<keyword evidence="4" id="KW-0032">Aminotransferase</keyword>
<dbReference type="InterPro" id="IPR015422">
    <property type="entry name" value="PyrdxlP-dep_Trfase_small"/>
</dbReference>
<dbReference type="Pfam" id="PF00202">
    <property type="entry name" value="Aminotran_3"/>
    <property type="match status" value="1"/>
</dbReference>
<evidence type="ECO:0000313" key="4">
    <source>
        <dbReference type="EMBL" id="GAA3800616.1"/>
    </source>
</evidence>
<dbReference type="InterPro" id="IPR049691">
    <property type="entry name" value="Daptide_aminotransferase"/>
</dbReference>
<reference evidence="5" key="1">
    <citation type="journal article" date="2019" name="Int. J. Syst. Evol. Microbiol.">
        <title>The Global Catalogue of Microorganisms (GCM) 10K type strain sequencing project: providing services to taxonomists for standard genome sequencing and annotation.</title>
        <authorList>
            <consortium name="The Broad Institute Genomics Platform"/>
            <consortium name="The Broad Institute Genome Sequencing Center for Infectious Disease"/>
            <person name="Wu L."/>
            <person name="Ma J."/>
        </authorList>
    </citation>
    <scope>NUCLEOTIDE SEQUENCE [LARGE SCALE GENOMIC DNA]</scope>
    <source>
        <strain evidence="5">JCM 17138</strain>
    </source>
</reference>
<organism evidence="4 5">
    <name type="scientific">Streptomyces coacervatus</name>
    <dbReference type="NCBI Taxonomy" id="647381"/>
    <lineage>
        <taxon>Bacteria</taxon>
        <taxon>Bacillati</taxon>
        <taxon>Actinomycetota</taxon>
        <taxon>Actinomycetes</taxon>
        <taxon>Kitasatosporales</taxon>
        <taxon>Streptomycetaceae</taxon>
        <taxon>Streptomyces</taxon>
    </lineage>
</organism>
<proteinExistence type="inferred from homology"/>
<dbReference type="Gene3D" id="3.40.640.10">
    <property type="entry name" value="Type I PLP-dependent aspartate aminotransferase-like (Major domain)"/>
    <property type="match status" value="1"/>
</dbReference>
<protein>
    <submittedName>
        <fullName evidence="4">Aspartate aminotransferase family protein</fullName>
    </submittedName>
</protein>
<dbReference type="PROSITE" id="PS00600">
    <property type="entry name" value="AA_TRANSFER_CLASS_3"/>
    <property type="match status" value="1"/>
</dbReference>
<dbReference type="EMBL" id="BAABDE010000017">
    <property type="protein sequence ID" value="GAA3800616.1"/>
    <property type="molecule type" value="Genomic_DNA"/>
</dbReference>
<dbReference type="PANTHER" id="PTHR43094">
    <property type="entry name" value="AMINOTRANSFERASE"/>
    <property type="match status" value="1"/>
</dbReference>
<dbReference type="GO" id="GO:0008483">
    <property type="term" value="F:transaminase activity"/>
    <property type="evidence" value="ECO:0007669"/>
    <property type="project" value="UniProtKB-KW"/>
</dbReference>
<dbReference type="SUPFAM" id="SSF53383">
    <property type="entry name" value="PLP-dependent transferases"/>
    <property type="match status" value="1"/>
</dbReference>
<dbReference type="RefSeq" id="WP_275778027.1">
    <property type="nucleotide sequence ID" value="NZ_BAABDE010000017.1"/>
</dbReference>
<evidence type="ECO:0000256" key="3">
    <source>
        <dbReference type="RuleBase" id="RU003560"/>
    </source>
</evidence>
<dbReference type="NCBIfam" id="NF041821">
    <property type="entry name" value="daptide_amino"/>
    <property type="match status" value="1"/>
</dbReference>
<dbReference type="InterPro" id="IPR015421">
    <property type="entry name" value="PyrdxlP-dep_Trfase_major"/>
</dbReference>
<dbReference type="PIRSF" id="PIRSF000521">
    <property type="entry name" value="Transaminase_4ab_Lys_Orn"/>
    <property type="match status" value="1"/>
</dbReference>
<sequence length="439" mass="45790">MTEILSNGATAQASEGHGEGAAHALWPSLLAPAQHGDDTLCAVSATGVRVRFADGRELLDGSSGLWNTHLGYGNAAIADAAARALRDASYLSVFRYENVYARRAAAALLDVCGARHYGRVLFSTSGGAANDLAMKVARHYHALRGEERRKVVVGLRGSYHGLTYGSFGLTGEDLGQRLYGVDQRLVRHVTANDPEDIAELMRRQGSQVAAVVVEPVLGSGAVPLTREYVEALLRLREEHGFLLVADEVATGFGRTGSFFASREWAGQPDLLIASKGLTNGTCAAAVVVAARSVAAAFDAGGAILTHGETQAGTPVTCASILATLSEMRRLDAVASGSRLAARLDAVLAELVAGHPLVAETTGLGCFRSLRFLGADGAPLRQAEVPDLVAAIRRAGAIVHPGVNGVQLLPALTYTEAELAELVECVVTGLTAHARSGARG</sequence>
<name>A0ABP7HNU9_9ACTN</name>